<sequence length="883" mass="101259">MAKEKKSLVDLLEKHYSEAGRLGLVGNQSVGPEFDVISQFRVTISELEHDYEIVGRDVEVESIVKQVIEDASNQQVASILPIVGMGGLEKTTPVKLVFNHEIVRQNFDKLYGEVLLRELQKEMHGQRYFLVLDDVWNENAFLWDELKYCLLRITRNSGNCIVVTRRNADIAKLMETRPSHHLSKLSDDQCWSLFKESANAYGLIPMTSNLEMVQKELTKKVGGARVLGRAVRFEGDDERWVNALESVLRTPLQEENFVLSILKLSVDRLPSSSLKQCFAYCSNFPKDFVFDKQKLVQMWTAQGFLQPQEGRNNTTMENVGDVYFSILLSRCLFQDVLKDDQGRIRSCKMHDLIHDIACTISIDQELKLNPSHMLAKELGKKKVFDVNIKNFVSLRVLRMSISLDDKLPESIGQLKHLRVHDLPKNLTYLINLRHVEFPWKVEKMPPNLSQLTQLQTLSCFVVGFEKGCKITELDHLKNLEGSLKLFCLEKVESKEEASRAHLVDKENLNELELVWCVERKDNKYNDLEVLEGLQPNKNLQSLQIHNFAGTRLPNKIFVENLRVIGLYGCKYCEKLPMLGQLNNLKELEICNLYGVRIIDNEFYGSDSKHRTFFPRLENFVIRDMINLEQWNEITTNDASSNVTIFPNLKRLEITRCPKLLNIPDVFGGCDENDVQHLKSLSVSHCNKLTKLPNRLYFCASTQRVKIDHCSNLSIDLRNKPELCHLNICPLDKLPEDLCHQMNLRGIQIVGCMQNYDLSILQHLPSLKELCLVADESSSSVTQIPQQLQLLTALEFLGIQDFGGIEASPEWLGNFVSLHTLSLRKCKSLRRLPSTHPMLRLTELKQLFAYECPQLLLGEGDPEQAKLSHLPKIMVHLNSYQSLF</sequence>
<name>A0ABP0Y5E4_9ROSI</name>
<dbReference type="Pfam" id="PF23559">
    <property type="entry name" value="WHD_DRP"/>
    <property type="match status" value="1"/>
</dbReference>
<evidence type="ECO:0000256" key="2">
    <source>
        <dbReference type="ARBA" id="ARBA00022737"/>
    </source>
</evidence>
<dbReference type="Gene3D" id="1.10.10.10">
    <property type="entry name" value="Winged helix-like DNA-binding domain superfamily/Winged helix DNA-binding domain"/>
    <property type="match status" value="1"/>
</dbReference>
<keyword evidence="2" id="KW-0677">Repeat</keyword>
<keyword evidence="1" id="KW-0433">Leucine-rich repeat</keyword>
<evidence type="ECO:0000259" key="5">
    <source>
        <dbReference type="Pfam" id="PF23559"/>
    </source>
</evidence>
<dbReference type="Pfam" id="PF25019">
    <property type="entry name" value="LRR_R13L1-DRL21"/>
    <property type="match status" value="2"/>
</dbReference>
<protein>
    <recommendedName>
        <fullName evidence="9">NB-ARC domain-containing protein</fullName>
    </recommendedName>
</protein>
<dbReference type="InterPro" id="IPR058922">
    <property type="entry name" value="WHD_DRP"/>
</dbReference>
<dbReference type="Gene3D" id="3.80.10.10">
    <property type="entry name" value="Ribonuclease Inhibitor"/>
    <property type="match status" value="2"/>
</dbReference>
<keyword evidence="3" id="KW-0611">Plant defense</keyword>
<dbReference type="PANTHER" id="PTHR36766">
    <property type="entry name" value="PLANT BROAD-SPECTRUM MILDEW RESISTANCE PROTEIN RPW8"/>
    <property type="match status" value="1"/>
</dbReference>
<dbReference type="Proteomes" id="UP001642487">
    <property type="component" value="Chromosome 2"/>
</dbReference>
<evidence type="ECO:0000313" key="8">
    <source>
        <dbReference type="Proteomes" id="UP001642487"/>
    </source>
</evidence>
<feature type="domain" description="Disease resistance protein winged helix" evidence="5">
    <location>
        <begin position="284"/>
        <end position="357"/>
    </location>
</feature>
<accession>A0ABP0Y5E4</accession>
<dbReference type="InterPro" id="IPR036388">
    <property type="entry name" value="WH-like_DNA-bd_sf"/>
</dbReference>
<feature type="domain" description="R13L1/DRL21-like LRR repeat region" evidence="6">
    <location>
        <begin position="776"/>
        <end position="845"/>
    </location>
</feature>
<dbReference type="Pfam" id="PF00931">
    <property type="entry name" value="NB-ARC"/>
    <property type="match status" value="1"/>
</dbReference>
<evidence type="ECO:0000313" key="7">
    <source>
        <dbReference type="EMBL" id="CAK9315662.1"/>
    </source>
</evidence>
<keyword evidence="8" id="KW-1185">Reference proteome</keyword>
<gene>
    <name evidence="7" type="ORF">CITCOLO1_LOCUS7465</name>
</gene>
<dbReference type="InterPro" id="IPR002182">
    <property type="entry name" value="NB-ARC"/>
</dbReference>
<proteinExistence type="predicted"/>
<organism evidence="7 8">
    <name type="scientific">Citrullus colocynthis</name>
    <name type="common">colocynth</name>
    <dbReference type="NCBI Taxonomy" id="252529"/>
    <lineage>
        <taxon>Eukaryota</taxon>
        <taxon>Viridiplantae</taxon>
        <taxon>Streptophyta</taxon>
        <taxon>Embryophyta</taxon>
        <taxon>Tracheophyta</taxon>
        <taxon>Spermatophyta</taxon>
        <taxon>Magnoliopsida</taxon>
        <taxon>eudicotyledons</taxon>
        <taxon>Gunneridae</taxon>
        <taxon>Pentapetalae</taxon>
        <taxon>rosids</taxon>
        <taxon>fabids</taxon>
        <taxon>Cucurbitales</taxon>
        <taxon>Cucurbitaceae</taxon>
        <taxon>Benincaseae</taxon>
        <taxon>Citrullus</taxon>
    </lineage>
</organism>
<evidence type="ECO:0008006" key="9">
    <source>
        <dbReference type="Google" id="ProtNLM"/>
    </source>
</evidence>
<dbReference type="InterPro" id="IPR032675">
    <property type="entry name" value="LRR_dom_sf"/>
</dbReference>
<dbReference type="InterPro" id="IPR027417">
    <property type="entry name" value="P-loop_NTPase"/>
</dbReference>
<evidence type="ECO:0000259" key="4">
    <source>
        <dbReference type="Pfam" id="PF00931"/>
    </source>
</evidence>
<dbReference type="SUPFAM" id="SSF52058">
    <property type="entry name" value="L domain-like"/>
    <property type="match status" value="2"/>
</dbReference>
<dbReference type="InterPro" id="IPR056789">
    <property type="entry name" value="LRR_R13L1-DRL21"/>
</dbReference>
<feature type="domain" description="R13L1/DRL21-like LRR repeat region" evidence="6">
    <location>
        <begin position="470"/>
        <end position="591"/>
    </location>
</feature>
<dbReference type="PANTHER" id="PTHR36766:SF70">
    <property type="entry name" value="DISEASE RESISTANCE PROTEIN RGA4"/>
    <property type="match status" value="1"/>
</dbReference>
<dbReference type="EMBL" id="OZ021736">
    <property type="protein sequence ID" value="CAK9315662.1"/>
    <property type="molecule type" value="Genomic_DNA"/>
</dbReference>
<dbReference type="SUPFAM" id="SSF52540">
    <property type="entry name" value="P-loop containing nucleoside triphosphate hydrolases"/>
    <property type="match status" value="1"/>
</dbReference>
<feature type="domain" description="NB-ARC" evidence="4">
    <location>
        <begin position="115"/>
        <end position="199"/>
    </location>
</feature>
<evidence type="ECO:0000259" key="6">
    <source>
        <dbReference type="Pfam" id="PF25019"/>
    </source>
</evidence>
<evidence type="ECO:0000256" key="3">
    <source>
        <dbReference type="ARBA" id="ARBA00022821"/>
    </source>
</evidence>
<evidence type="ECO:0000256" key="1">
    <source>
        <dbReference type="ARBA" id="ARBA00022614"/>
    </source>
</evidence>
<dbReference type="Gene3D" id="3.40.50.300">
    <property type="entry name" value="P-loop containing nucleotide triphosphate hydrolases"/>
    <property type="match status" value="2"/>
</dbReference>
<reference evidence="7 8" key="1">
    <citation type="submission" date="2024-03" db="EMBL/GenBank/DDBJ databases">
        <authorList>
            <person name="Gkanogiannis A."/>
            <person name="Becerra Lopez-Lavalle L."/>
        </authorList>
    </citation>
    <scope>NUCLEOTIDE SEQUENCE [LARGE SCALE GENOMIC DNA]</scope>
</reference>